<evidence type="ECO:0000256" key="3">
    <source>
        <dbReference type="ARBA" id="ARBA00022679"/>
    </source>
</evidence>
<keyword evidence="4 10" id="KW-0547">Nucleotide-binding</keyword>
<evidence type="ECO:0000256" key="6">
    <source>
        <dbReference type="ARBA" id="ARBA00051988"/>
    </source>
</evidence>
<evidence type="ECO:0000256" key="9">
    <source>
        <dbReference type="ARBA" id="ARBA00075216"/>
    </source>
</evidence>
<organism evidence="12 13">
    <name type="scientific">Meganyctiphanes norvegica</name>
    <name type="common">Northern krill</name>
    <name type="synonym">Thysanopoda norvegica</name>
    <dbReference type="NCBI Taxonomy" id="48144"/>
    <lineage>
        <taxon>Eukaryota</taxon>
        <taxon>Metazoa</taxon>
        <taxon>Ecdysozoa</taxon>
        <taxon>Arthropoda</taxon>
        <taxon>Crustacea</taxon>
        <taxon>Multicrustacea</taxon>
        <taxon>Malacostraca</taxon>
        <taxon>Eumalacostraca</taxon>
        <taxon>Eucarida</taxon>
        <taxon>Euphausiacea</taxon>
        <taxon>Euphausiidae</taxon>
        <taxon>Meganyctiphanes</taxon>
    </lineage>
</organism>
<proteinExistence type="inferred from homology"/>
<comment type="caution">
    <text evidence="12">The sequence shown here is derived from an EMBL/GenBank/DDBJ whole genome shotgun (WGS) entry which is preliminary data.</text>
</comment>
<comment type="function">
    <text evidence="7">Converts cob(I)alamin to adenosylcobalamin (adenosylcob(III)alamin), a coenzyme for methylmalonyl-CoA mutase, therefore participates in the final step of the vitamin B12 conversion. Generates adenosylcobalamin (AdoCbl) and directly delivers the cofactor to MUT in a transfer that is stimulated by ATP-binding to MMAB and gated by MMAA.</text>
</comment>
<keyword evidence="3 10" id="KW-0808">Transferase</keyword>
<name>A0AAV2QEN2_MEGNR</name>
<feature type="non-terminal residue" evidence="12">
    <location>
        <position position="281"/>
    </location>
</feature>
<dbReference type="AlphaFoldDB" id="A0AAV2QEN2"/>
<evidence type="ECO:0000256" key="2">
    <source>
        <dbReference type="ARBA" id="ARBA00011233"/>
    </source>
</evidence>
<gene>
    <name evidence="12" type="ORF">MNOR_LOCUS10575</name>
</gene>
<sequence length="281" mass="31066">MANGKVLTAVICNKCIVVLYKVVAITFLCKAGHSNSEITDLTGVSKCCAQRWTKKFKDSPDADLTLQKKPPGIPDIGSLIATPLPPLDSSKEVFSPTSLAKEFASEKNLDFVEELERIQCILQDIGSLIATPLPPLDSSKESEERNKRLHNRLSFNPRHVAQLEQWIDGYTDTLPPLSNFILPGGGHVSASLHVARSVCRRAERSVVPLVAKGCVDNQVLVYINRLSDYLFTVSRVASMRTGKKETIYFRPKPKGRLRESQGQHLDSNVSAADTQNIIKKK</sequence>
<accession>A0AAV2QEN2</accession>
<evidence type="ECO:0000256" key="1">
    <source>
        <dbReference type="ARBA" id="ARBA00007487"/>
    </source>
</evidence>
<keyword evidence="13" id="KW-1185">Reference proteome</keyword>
<dbReference type="Gene3D" id="1.20.1200.10">
    <property type="entry name" value="Cobalamin adenosyltransferase-like"/>
    <property type="match status" value="1"/>
</dbReference>
<dbReference type="PANTHER" id="PTHR12213:SF0">
    <property type="entry name" value="CORRINOID ADENOSYLTRANSFERASE MMAB"/>
    <property type="match status" value="1"/>
</dbReference>
<dbReference type="Proteomes" id="UP001497623">
    <property type="component" value="Unassembled WGS sequence"/>
</dbReference>
<comment type="similarity">
    <text evidence="1 10">Belongs to the Cob(I)alamin adenosyltransferase family.</text>
</comment>
<evidence type="ECO:0000256" key="4">
    <source>
        <dbReference type="ARBA" id="ARBA00022741"/>
    </source>
</evidence>
<comment type="catalytic activity">
    <reaction evidence="6">
        <text>cob(I)alamin-[corrinoid adenosyltransferase] + ATP = apo-[corrinoid adenosyltransferase] + adenosylcob(III)alamin + triphosphate</text>
        <dbReference type="Rhea" id="RHEA:56796"/>
        <dbReference type="Rhea" id="RHEA-COMP:14743"/>
        <dbReference type="Rhea" id="RHEA-COMP:14744"/>
        <dbReference type="ChEBI" id="CHEBI:18036"/>
        <dbReference type="ChEBI" id="CHEBI:18408"/>
        <dbReference type="ChEBI" id="CHEBI:30616"/>
        <dbReference type="ChEBI" id="CHEBI:60488"/>
        <dbReference type="ChEBI" id="CHEBI:83228"/>
    </reaction>
    <physiologicalReaction direction="left-to-right" evidence="6">
        <dbReference type="Rhea" id="RHEA:56797"/>
    </physiologicalReaction>
</comment>
<evidence type="ECO:0000256" key="10">
    <source>
        <dbReference type="RuleBase" id="RU366026"/>
    </source>
</evidence>
<dbReference type="SUPFAM" id="SSF89028">
    <property type="entry name" value="Cobalamin adenosyltransferase-like"/>
    <property type="match status" value="1"/>
</dbReference>
<dbReference type="FunFam" id="1.20.1200.10:FF:000001">
    <property type="entry name" value="Cob(I)yrinic acid a,c-diamide adenosyltransferase"/>
    <property type="match status" value="1"/>
</dbReference>
<reference evidence="12 13" key="1">
    <citation type="submission" date="2024-05" db="EMBL/GenBank/DDBJ databases">
        <authorList>
            <person name="Wallberg A."/>
        </authorList>
    </citation>
    <scope>NUCLEOTIDE SEQUENCE [LARGE SCALE GENOMIC DNA]</scope>
</reference>
<dbReference type="NCBIfam" id="TIGR00636">
    <property type="entry name" value="PduO_Nterm"/>
    <property type="match status" value="1"/>
</dbReference>
<protein>
    <recommendedName>
        <fullName evidence="8">Corrinoid adenosyltransferase MMAB</fullName>
    </recommendedName>
    <alternativeName>
        <fullName evidence="9">ATP:co(I)rrinoid adenosyltransferase MMAB</fullName>
    </alternativeName>
</protein>
<evidence type="ECO:0000256" key="7">
    <source>
        <dbReference type="ARBA" id="ARBA00056747"/>
    </source>
</evidence>
<comment type="subunit">
    <text evidence="2">Homotrimer.</text>
</comment>
<evidence type="ECO:0000313" key="12">
    <source>
        <dbReference type="EMBL" id="CAL4078146.1"/>
    </source>
</evidence>
<dbReference type="InterPro" id="IPR036451">
    <property type="entry name" value="CblAdoTrfase-like_sf"/>
</dbReference>
<dbReference type="GO" id="GO:0009235">
    <property type="term" value="P:cobalamin metabolic process"/>
    <property type="evidence" value="ECO:0007669"/>
    <property type="project" value="UniProtKB-ARBA"/>
</dbReference>
<dbReference type="GO" id="GO:0008817">
    <property type="term" value="F:corrinoid adenosyltransferase activity"/>
    <property type="evidence" value="ECO:0007669"/>
    <property type="project" value="TreeGrafter"/>
</dbReference>
<dbReference type="InterPro" id="IPR016030">
    <property type="entry name" value="CblAdoTrfase-like"/>
</dbReference>
<evidence type="ECO:0000256" key="5">
    <source>
        <dbReference type="ARBA" id="ARBA00022840"/>
    </source>
</evidence>
<evidence type="ECO:0000256" key="8">
    <source>
        <dbReference type="ARBA" id="ARBA00071654"/>
    </source>
</evidence>
<keyword evidence="5 10" id="KW-0067">ATP-binding</keyword>
<dbReference type="GO" id="GO:0005524">
    <property type="term" value="F:ATP binding"/>
    <property type="evidence" value="ECO:0007669"/>
    <property type="project" value="UniProtKB-UniRule"/>
</dbReference>
<dbReference type="InterPro" id="IPR029499">
    <property type="entry name" value="PduO-typ"/>
</dbReference>
<dbReference type="EMBL" id="CAXKWB010005385">
    <property type="protein sequence ID" value="CAL4078146.1"/>
    <property type="molecule type" value="Genomic_DNA"/>
</dbReference>
<dbReference type="Pfam" id="PF01923">
    <property type="entry name" value="Cob_adeno_trans"/>
    <property type="match status" value="1"/>
</dbReference>
<feature type="domain" description="Cobalamin adenosyltransferase-like" evidence="11">
    <location>
        <begin position="97"/>
        <end position="237"/>
    </location>
</feature>
<evidence type="ECO:0000313" key="13">
    <source>
        <dbReference type="Proteomes" id="UP001497623"/>
    </source>
</evidence>
<evidence type="ECO:0000259" key="11">
    <source>
        <dbReference type="Pfam" id="PF01923"/>
    </source>
</evidence>
<dbReference type="PANTHER" id="PTHR12213">
    <property type="entry name" value="CORRINOID ADENOSYLTRANSFERASE"/>
    <property type="match status" value="1"/>
</dbReference>